<protein>
    <submittedName>
        <fullName evidence="2">DNA-binding MarR family transcriptional regulator</fullName>
    </submittedName>
</protein>
<dbReference type="InterPro" id="IPR000835">
    <property type="entry name" value="HTH_MarR-typ"/>
</dbReference>
<organism evidence="2 3">
    <name type="scientific">Catenuloplanes niger</name>
    <dbReference type="NCBI Taxonomy" id="587534"/>
    <lineage>
        <taxon>Bacteria</taxon>
        <taxon>Bacillati</taxon>
        <taxon>Actinomycetota</taxon>
        <taxon>Actinomycetes</taxon>
        <taxon>Micromonosporales</taxon>
        <taxon>Micromonosporaceae</taxon>
        <taxon>Catenuloplanes</taxon>
    </lineage>
</organism>
<dbReference type="InterPro" id="IPR036390">
    <property type="entry name" value="WH_DNA-bd_sf"/>
</dbReference>
<evidence type="ECO:0000259" key="1">
    <source>
        <dbReference type="SMART" id="SM00347"/>
    </source>
</evidence>
<feature type="domain" description="HTH marR-type" evidence="1">
    <location>
        <begin position="25"/>
        <end position="124"/>
    </location>
</feature>
<reference evidence="2 3" key="1">
    <citation type="submission" date="2023-07" db="EMBL/GenBank/DDBJ databases">
        <title>Sequencing the genomes of 1000 actinobacteria strains.</title>
        <authorList>
            <person name="Klenk H.-P."/>
        </authorList>
    </citation>
    <scope>NUCLEOTIDE SEQUENCE [LARGE SCALE GENOMIC DNA]</scope>
    <source>
        <strain evidence="2 3">DSM 44711</strain>
    </source>
</reference>
<dbReference type="Gene3D" id="1.10.10.10">
    <property type="entry name" value="Winged helix-like DNA-binding domain superfamily/Winged helix DNA-binding domain"/>
    <property type="match status" value="1"/>
</dbReference>
<comment type="caution">
    <text evidence="2">The sequence shown here is derived from an EMBL/GenBank/DDBJ whole genome shotgun (WGS) entry which is preliminary data.</text>
</comment>
<dbReference type="InterPro" id="IPR039422">
    <property type="entry name" value="MarR/SlyA-like"/>
</dbReference>
<dbReference type="Proteomes" id="UP001183629">
    <property type="component" value="Unassembled WGS sequence"/>
</dbReference>
<sequence length="144" mass="15794">MPTPLPLLLAMAFRLFTDRLHARLAEEGHPDVRPAHGYALGHLVHTGGVTAVDLAAHLGVTKQGAAHLITELETWGYAERTRHPTDGRAQLVVATARGHDLVTRVAEIWSTEERHVPDLDTVRAALTTYLDAHANGRTPVRPVW</sequence>
<dbReference type="InterPro" id="IPR036388">
    <property type="entry name" value="WH-like_DNA-bd_sf"/>
</dbReference>
<dbReference type="AlphaFoldDB" id="A0AAE4CX25"/>
<dbReference type="GO" id="GO:0003677">
    <property type="term" value="F:DNA binding"/>
    <property type="evidence" value="ECO:0007669"/>
    <property type="project" value="UniProtKB-KW"/>
</dbReference>
<dbReference type="RefSeq" id="WP_310428454.1">
    <property type="nucleotide sequence ID" value="NZ_JAVDYC010000001.1"/>
</dbReference>
<name>A0AAE4CX25_9ACTN</name>
<dbReference type="SUPFAM" id="SSF46785">
    <property type="entry name" value="Winged helix' DNA-binding domain"/>
    <property type="match status" value="1"/>
</dbReference>
<proteinExistence type="predicted"/>
<dbReference type="PANTHER" id="PTHR33164:SF99">
    <property type="entry name" value="MARR FAMILY REGULATORY PROTEIN"/>
    <property type="match status" value="1"/>
</dbReference>
<dbReference type="SMART" id="SM00347">
    <property type="entry name" value="HTH_MARR"/>
    <property type="match status" value="1"/>
</dbReference>
<dbReference type="PANTHER" id="PTHR33164">
    <property type="entry name" value="TRANSCRIPTIONAL REGULATOR, MARR FAMILY"/>
    <property type="match status" value="1"/>
</dbReference>
<dbReference type="GO" id="GO:0006950">
    <property type="term" value="P:response to stress"/>
    <property type="evidence" value="ECO:0007669"/>
    <property type="project" value="TreeGrafter"/>
</dbReference>
<keyword evidence="3" id="KW-1185">Reference proteome</keyword>
<gene>
    <name evidence="2" type="ORF">J2S44_008055</name>
</gene>
<keyword evidence="2" id="KW-0238">DNA-binding</keyword>
<accession>A0AAE4CX25</accession>
<dbReference type="Pfam" id="PF12802">
    <property type="entry name" value="MarR_2"/>
    <property type="match status" value="1"/>
</dbReference>
<dbReference type="GO" id="GO:0003700">
    <property type="term" value="F:DNA-binding transcription factor activity"/>
    <property type="evidence" value="ECO:0007669"/>
    <property type="project" value="InterPro"/>
</dbReference>
<dbReference type="EMBL" id="JAVDYC010000001">
    <property type="protein sequence ID" value="MDR7327805.1"/>
    <property type="molecule type" value="Genomic_DNA"/>
</dbReference>
<evidence type="ECO:0000313" key="3">
    <source>
        <dbReference type="Proteomes" id="UP001183629"/>
    </source>
</evidence>
<evidence type="ECO:0000313" key="2">
    <source>
        <dbReference type="EMBL" id="MDR7327805.1"/>
    </source>
</evidence>